<name>A0A9X0D156_9CNID</name>
<feature type="compositionally biased region" description="Basic and acidic residues" evidence="1">
    <location>
        <begin position="29"/>
        <end position="39"/>
    </location>
</feature>
<feature type="compositionally biased region" description="Basic and acidic residues" evidence="1">
    <location>
        <begin position="58"/>
        <end position="74"/>
    </location>
</feature>
<dbReference type="Proteomes" id="UP001163046">
    <property type="component" value="Unassembled WGS sequence"/>
</dbReference>
<feature type="region of interest" description="Disordered" evidence="1">
    <location>
        <begin position="1"/>
        <end position="74"/>
    </location>
</feature>
<feature type="compositionally biased region" description="Pro residues" evidence="1">
    <location>
        <begin position="44"/>
        <end position="53"/>
    </location>
</feature>
<dbReference type="AlphaFoldDB" id="A0A9X0D156"/>
<dbReference type="PANTHER" id="PTHR14421:SF3">
    <property type="entry name" value="SPERMATOGENESIS-ASSOCIATED PROTEIN 1"/>
    <property type="match status" value="1"/>
</dbReference>
<dbReference type="OrthoDB" id="9901850at2759"/>
<protein>
    <submittedName>
        <fullName evidence="3">Spermatogenesis-associated C-terminus</fullName>
    </submittedName>
</protein>
<feature type="domain" description="Spermatogenesis-associated protein 1 C-terminal" evidence="2">
    <location>
        <begin position="83"/>
        <end position="235"/>
    </location>
</feature>
<dbReference type="InterPro" id="IPR031478">
    <property type="entry name" value="SPATA1_C"/>
</dbReference>
<reference evidence="3" key="1">
    <citation type="submission" date="2023-01" db="EMBL/GenBank/DDBJ databases">
        <title>Genome assembly of the deep-sea coral Lophelia pertusa.</title>
        <authorList>
            <person name="Herrera S."/>
            <person name="Cordes E."/>
        </authorList>
    </citation>
    <scope>NUCLEOTIDE SEQUENCE</scope>
    <source>
        <strain evidence="3">USNM1676648</strain>
        <tissue evidence="3">Polyp</tissue>
    </source>
</reference>
<proteinExistence type="predicted"/>
<evidence type="ECO:0000313" key="3">
    <source>
        <dbReference type="EMBL" id="KAJ7383025.1"/>
    </source>
</evidence>
<feature type="compositionally biased region" description="Basic and acidic residues" evidence="1">
    <location>
        <begin position="1"/>
        <end position="12"/>
    </location>
</feature>
<sequence length="258" mass="29795">MGAKDGSKKDGAKGNAAKGKKTVKKSVKKPVETLDDKFKIPQIPKVPTPPPMKYPQRGTKELGEDTASAKDRKHREIEELKAQLRKAKNARVDTEKERESKVRRAKMLQNQMLQKRNQSKNIWKKRFFEEKRKTAALEEQVNRLRHEVDAQHKALMSYLENKEREGNKPGQAGGDFKSPSEKTNQRMSLVRLQHEVEELRRRIEELKIKLTAEMKNRDVAQKELKQIRQDLMEKKINLTLTKSQKSLATLANPENIAV</sequence>
<keyword evidence="4" id="KW-1185">Reference proteome</keyword>
<comment type="caution">
    <text evidence="3">The sequence shown here is derived from an EMBL/GenBank/DDBJ whole genome shotgun (WGS) entry which is preliminary data.</text>
</comment>
<feature type="region of interest" description="Disordered" evidence="1">
    <location>
        <begin position="161"/>
        <end position="186"/>
    </location>
</feature>
<feature type="compositionally biased region" description="Basic residues" evidence="1">
    <location>
        <begin position="18"/>
        <end position="28"/>
    </location>
</feature>
<dbReference type="EMBL" id="MU825908">
    <property type="protein sequence ID" value="KAJ7383025.1"/>
    <property type="molecule type" value="Genomic_DNA"/>
</dbReference>
<accession>A0A9X0D156</accession>
<evidence type="ECO:0000259" key="2">
    <source>
        <dbReference type="Pfam" id="PF15743"/>
    </source>
</evidence>
<evidence type="ECO:0000313" key="4">
    <source>
        <dbReference type="Proteomes" id="UP001163046"/>
    </source>
</evidence>
<dbReference type="Pfam" id="PF15743">
    <property type="entry name" value="SPATA1_C"/>
    <property type="match status" value="1"/>
</dbReference>
<organism evidence="3 4">
    <name type="scientific">Desmophyllum pertusum</name>
    <dbReference type="NCBI Taxonomy" id="174260"/>
    <lineage>
        <taxon>Eukaryota</taxon>
        <taxon>Metazoa</taxon>
        <taxon>Cnidaria</taxon>
        <taxon>Anthozoa</taxon>
        <taxon>Hexacorallia</taxon>
        <taxon>Scleractinia</taxon>
        <taxon>Caryophylliina</taxon>
        <taxon>Caryophylliidae</taxon>
        <taxon>Desmophyllum</taxon>
    </lineage>
</organism>
<gene>
    <name evidence="3" type="primary">SPATA1_2</name>
    <name evidence="3" type="ORF">OS493_031195</name>
</gene>
<dbReference type="PANTHER" id="PTHR14421">
    <property type="entry name" value="SPERMATOGENESIS-ASSOCIATED PROTEIN 1"/>
    <property type="match status" value="1"/>
</dbReference>
<dbReference type="InterPro" id="IPR039062">
    <property type="entry name" value="SPAT1"/>
</dbReference>
<evidence type="ECO:0000256" key="1">
    <source>
        <dbReference type="SAM" id="MobiDB-lite"/>
    </source>
</evidence>